<dbReference type="NCBIfam" id="TIGR01643">
    <property type="entry name" value="YD_repeat_2x"/>
    <property type="match status" value="2"/>
</dbReference>
<dbReference type="Gene3D" id="2.180.10.10">
    <property type="entry name" value="RHS repeat-associated core"/>
    <property type="match status" value="2"/>
</dbReference>
<dbReference type="Proteomes" id="UP000000235">
    <property type="component" value="Chromosome"/>
</dbReference>
<evidence type="ECO:0000313" key="5">
    <source>
        <dbReference type="EMBL" id="ABP56091.1"/>
    </source>
</evidence>
<dbReference type="PANTHER" id="PTHR32305">
    <property type="match status" value="1"/>
</dbReference>
<dbReference type="STRING" id="369723.Strop_3660"/>
<dbReference type="Pfam" id="PF13488">
    <property type="entry name" value="Gly-zipper_Omp"/>
    <property type="match status" value="1"/>
</dbReference>
<dbReference type="EMBL" id="CP000667">
    <property type="protein sequence ID" value="ABP56091.1"/>
    <property type="molecule type" value="Genomic_DNA"/>
</dbReference>
<name>A4XAZ2_SALTO</name>
<dbReference type="InterPro" id="IPR006530">
    <property type="entry name" value="YD"/>
</dbReference>
<dbReference type="KEGG" id="stp:Strop_3660"/>
<reference evidence="6" key="1">
    <citation type="journal article" date="2007" name="Proc. Natl. Acad. Sci. U.S.A.">
        <title>Genome sequencing reveals complex secondary metabolome in the marine actinomycete Salinispora tropica.</title>
        <authorList>
            <person name="Udwary D.W."/>
            <person name="Zeigler L."/>
            <person name="Asolkar R.N."/>
            <person name="Singan V."/>
            <person name="Lapidus A."/>
            <person name="Fenical W."/>
            <person name="Jensen P.R."/>
            <person name="Moore B.S."/>
        </authorList>
    </citation>
    <scope>NUCLEOTIDE SEQUENCE [LARGE SCALE GENOMIC DNA]</scope>
    <source>
        <strain evidence="6">ATCC BAA-916 / DSM 44818 / CNB-440</strain>
    </source>
</reference>
<keyword evidence="2" id="KW-0964">Secreted</keyword>
<accession>A4XAZ2</accession>
<dbReference type="Pfam" id="PF03534">
    <property type="entry name" value="SpvB"/>
    <property type="match status" value="1"/>
</dbReference>
<dbReference type="Pfam" id="PF05593">
    <property type="entry name" value="RHS_repeat"/>
    <property type="match status" value="2"/>
</dbReference>
<dbReference type="GO" id="GO:0005576">
    <property type="term" value="C:extracellular region"/>
    <property type="evidence" value="ECO:0007669"/>
    <property type="project" value="UniProtKB-SubCell"/>
</dbReference>
<organism evidence="5 6">
    <name type="scientific">Salinispora tropica (strain ATCC BAA-916 / DSM 44818 / JCM 13857 / NBRC 105044 / CNB-440)</name>
    <dbReference type="NCBI Taxonomy" id="369723"/>
    <lineage>
        <taxon>Bacteria</taxon>
        <taxon>Bacillati</taxon>
        <taxon>Actinomycetota</taxon>
        <taxon>Actinomycetes</taxon>
        <taxon>Micromonosporales</taxon>
        <taxon>Micromonosporaceae</taxon>
        <taxon>Salinispora</taxon>
    </lineage>
</organism>
<dbReference type="HOGENOM" id="CLU_000662_1_0_11"/>
<protein>
    <submittedName>
        <fullName evidence="5">YD repeat protein</fullName>
    </submittedName>
</protein>
<evidence type="ECO:0000256" key="1">
    <source>
        <dbReference type="ARBA" id="ARBA00004613"/>
    </source>
</evidence>
<dbReference type="NCBIfam" id="TIGR03696">
    <property type="entry name" value="Rhs_assc_core"/>
    <property type="match status" value="1"/>
</dbReference>
<evidence type="ECO:0000256" key="3">
    <source>
        <dbReference type="ARBA" id="ARBA00023026"/>
    </source>
</evidence>
<dbReference type="PANTHER" id="PTHR32305:SF17">
    <property type="entry name" value="TRNA NUCLEASE WAPA"/>
    <property type="match status" value="1"/>
</dbReference>
<evidence type="ECO:0000256" key="2">
    <source>
        <dbReference type="ARBA" id="ARBA00022525"/>
    </source>
</evidence>
<dbReference type="InterPro" id="IPR031325">
    <property type="entry name" value="RHS_repeat"/>
</dbReference>
<dbReference type="InterPro" id="IPR022385">
    <property type="entry name" value="Rhs_assc_core"/>
</dbReference>
<feature type="domain" description="Glycine zipper" evidence="4">
    <location>
        <begin position="1956"/>
        <end position="1997"/>
    </location>
</feature>
<evidence type="ECO:0000259" key="4">
    <source>
        <dbReference type="Pfam" id="PF13488"/>
    </source>
</evidence>
<dbReference type="InterPro" id="IPR003284">
    <property type="entry name" value="Sal_SpvB"/>
</dbReference>
<dbReference type="InterPro" id="IPR039567">
    <property type="entry name" value="Gly-zipper"/>
</dbReference>
<comment type="subcellular location">
    <subcellularLocation>
        <location evidence="1">Secreted</location>
    </subcellularLocation>
</comment>
<sequence length="2007" mass="217041">MFTPEPVVWPTEGSAVVDLPLSRDQSRRVRGAVKPGGLPVGVTAVDDDATDVLSGQALADAADASELPARVRVEVLDRKAAQRAGVPLALRVDRVDGGGRGRAEVRVDYSSFAHAYGGDWAWRLRLATMPACVLTTPEAAECGQVRWLDSVNDGAAGVVTAEVDLAASALEPQSGRLAGSDAAGSAAGQIVVLAAAGSSTEAGDFSKTDLKASSSWAAGGNSADFTYSYPMEVPTVPGDLVPEVSLGYSSGSVDGQTAGSNTQPSKFGEGWNYTPGFIERTYRPCVDDSESELSPHWTSLASTGDLCWRQPNAQIMLNGTSSEIVLGSDGKWRLADDDGSRVELLTGAPNSDNNGEHWRVTTTDGTEYWFGREKLPNGKGNMNSTAVAPVFANHSHEPCFSSSSVGSSRCQQAWRWMLDYVVDRNGNEISYWYGRETVRTGLRNSASSTAQYHREVYLKRIEYGTHAADASSVVAPARVVFTNSDRCVTTSCGTRNEANWPDTPWDLECTVSASSCSNNLTPSFWSSKRVSKISTQVLTSGSYSTVDEWAIGHQFPSAPGSPVLWLSSITRTGKTAGGSITLPALTTYGTRMQNRADYDPDASMQSHEKYRVTRLRTESGGQVDVTYADTDTGCRFGSAFPDPDHNSKRCFPQYYTNPSGQTGWSWWHKRIVSKVVESDLVGGSAPITTEYGYSTANSSTSVLWAHSDGAAVWAAPLAKRSWADWAGYTNVTVKRGSGSGTRSQTDYLYLRGLHGDYISSGTRTASVTPFDSVVGGGAATDAEYRRGHLLNERTYDRAGGSVVQIVKHDPWTVTTGTRTLSTTWAVPNVHKSYITRVDDEIRWEWVDGAWSRRSLVRTSYDSTLGRVVSVSDEGGPATDDQTCVTYTYADNPSTHKYDFVKQETLRAAGCSETLGELLGDTRYYYDGLAHGGAPGRGNVTKTGHYVDDAWVIASQNVVYDSHGQVTSSTDVANRTTTTVYTENSDRLTTTVTVTNPAGHTSTSSFDVTRAVPLTVTDANNKVTTGTYDAVGRLLSVTRPGNTTGTPDVEYAYTLSKTAPSWVRTRALGPNGNQITSYEIYDGLLQHRQTQATAADGKRVITENVYDERGLTAKESTFWNTDSTPTSTLVTAADSAIERQTRYTYDGRDRQTAAETWSRDTYRWKTTTAYTWNSTTVTPPAGSYPTRDIVDDHGRVAEKRQYHTANTAGAFDQTTYGYNLRGDLTSIVDPAGNTWSYTYDLRGRRTQAVDPDAGTTSTDYHDTGTVKTVTDGRGSTLYYSYDDLDRRTGVRDGSATGRLMAAWTYDTLAKGQPTSSTRYDTDALAYTSSVDSYDDGYRPLSSTVIIPASTANSTLAGAYTTTTTYKPNGAVATQSLPGVGGLPAETLTHTYTSQGLLTSMASGEQTYLADIDYAYDTLPYRTYLGDNDNRVRLTTQHGTSVRRLLDARVQTENPTTPGTWDDKFSTQYAYQDNGLISVIAGKTDGQRDQVECFTYDHQQRLTEAWTEATWNCATPQRAGADPYWRQWTFDTIGNRLTQVDKNPAAGDTTWTYTSPNPGQARPHTVTDVTATGPQAATPTRAFTYDDAGNTLTRTTPTGDTQTLTWNPEGRLDTLSENGDITSYLYDANGARLLTRDPDKTTLYLGHTQLELSTGSTQADGTRYYDGYAIRDTTGLKWTVNNHQGTGQVQIDAGTLTTQRRRLMPYGESRGTPPSPWLGTRGYVGGTTDPTGLTHLGAREYDPTLGRFISVDPIIESTNLQQMHGYAYANNSPITFSDPSGLYYEEGVNGDGRRAYITKKKIKITGKPIKRPSAQLRHRFNSTYRAIRKIQKVVKAAIYIKVDRPDGKKGFDVSAIDVANNVGAGLQHVKSRAVNLRGFGNTADSRRRNAFAVQTRFRKDGRVRALDRVTGARYFSRAGFVMMAVDGVFTYSDERKDGASEAAAATVAGAGAVGGMAGAWVGAQAGAAIGTAVGGPVGTLVGGAVGALAGGIIASEVGKGLGREVSSWF</sequence>
<dbReference type="eggNOG" id="COG3209">
    <property type="taxonomic scope" value="Bacteria"/>
</dbReference>
<dbReference type="InterPro" id="IPR050708">
    <property type="entry name" value="T6SS_VgrG/RHS"/>
</dbReference>
<dbReference type="GO" id="GO:0005737">
    <property type="term" value="C:cytoplasm"/>
    <property type="evidence" value="ECO:0007669"/>
    <property type="project" value="InterPro"/>
</dbReference>
<gene>
    <name evidence="5" type="ordered locus">Strop_3660</name>
</gene>
<keyword evidence="3" id="KW-0843">Virulence</keyword>
<evidence type="ECO:0000313" key="6">
    <source>
        <dbReference type="Proteomes" id="UP000000235"/>
    </source>
</evidence>
<proteinExistence type="predicted"/>
<keyword evidence="6" id="KW-1185">Reference proteome</keyword>